<dbReference type="GO" id="GO:0016829">
    <property type="term" value="F:lyase activity"/>
    <property type="evidence" value="ECO:0007669"/>
    <property type="project" value="UniProtKB-KW"/>
</dbReference>
<dbReference type="AlphaFoldDB" id="A0A2R5LN97"/>
<keyword evidence="6" id="KW-1133">Transmembrane helix</keyword>
<evidence type="ECO:0000256" key="3">
    <source>
        <dbReference type="ARBA" id="ARBA00022842"/>
    </source>
</evidence>
<evidence type="ECO:0000256" key="5">
    <source>
        <dbReference type="ARBA" id="ARBA00023239"/>
    </source>
</evidence>
<keyword evidence="3" id="KW-0460">Magnesium</keyword>
<keyword evidence="2" id="KW-0479">Metal-binding</keyword>
<keyword evidence="6" id="KW-0812">Transmembrane</keyword>
<comment type="catalytic activity">
    <reaction evidence="1">
        <text>an N-(acyl)-sphingosylphosphoethanolamine = an N-(acyl)-sphingosyl-1,3-cyclic phosphate + ethanolamine</text>
        <dbReference type="Rhea" id="RHEA:60648"/>
        <dbReference type="ChEBI" id="CHEBI:57603"/>
        <dbReference type="ChEBI" id="CHEBI:143891"/>
        <dbReference type="ChEBI" id="CHEBI:143892"/>
    </reaction>
</comment>
<dbReference type="CDD" id="cd08573">
    <property type="entry name" value="GDPD_GDE1"/>
    <property type="match status" value="1"/>
</dbReference>
<evidence type="ECO:0000256" key="6">
    <source>
        <dbReference type="SAM" id="Phobius"/>
    </source>
</evidence>
<organism evidence="8">
    <name type="scientific">Ornithodoros turicata</name>
    <dbReference type="NCBI Taxonomy" id="34597"/>
    <lineage>
        <taxon>Eukaryota</taxon>
        <taxon>Metazoa</taxon>
        <taxon>Ecdysozoa</taxon>
        <taxon>Arthropoda</taxon>
        <taxon>Chelicerata</taxon>
        <taxon>Arachnida</taxon>
        <taxon>Acari</taxon>
        <taxon>Parasitiformes</taxon>
        <taxon>Ixodida</taxon>
        <taxon>Ixodoidea</taxon>
        <taxon>Argasidae</taxon>
        <taxon>Ornithodorinae</taxon>
        <taxon>Ornithodoros</taxon>
    </lineage>
</organism>
<protein>
    <submittedName>
        <fullName evidence="8">Putative secreted protein</fullName>
    </submittedName>
</protein>
<proteinExistence type="predicted"/>
<name>A0A2R5LN97_9ACAR</name>
<dbReference type="PROSITE" id="PS51704">
    <property type="entry name" value="GP_PDE"/>
    <property type="match status" value="1"/>
</dbReference>
<feature type="transmembrane region" description="Helical" evidence="6">
    <location>
        <begin position="12"/>
        <end position="30"/>
    </location>
</feature>
<evidence type="ECO:0000256" key="4">
    <source>
        <dbReference type="ARBA" id="ARBA00023157"/>
    </source>
</evidence>
<keyword evidence="4" id="KW-1015">Disulfide bond</keyword>
<dbReference type="EMBL" id="GGLE01006880">
    <property type="protein sequence ID" value="MBY11006.1"/>
    <property type="molecule type" value="Transcribed_RNA"/>
</dbReference>
<dbReference type="PANTHER" id="PTHR46320:SF1">
    <property type="entry name" value="GLYCEROPHOSPHODIESTER PHOSPHODIESTERASE 1"/>
    <property type="match status" value="1"/>
</dbReference>
<dbReference type="GO" id="GO:0005886">
    <property type="term" value="C:plasma membrane"/>
    <property type="evidence" value="ECO:0007669"/>
    <property type="project" value="TreeGrafter"/>
</dbReference>
<evidence type="ECO:0000313" key="8">
    <source>
        <dbReference type="EMBL" id="MBY11006.1"/>
    </source>
</evidence>
<accession>A0A2R5LN97</accession>
<dbReference type="GO" id="GO:0006644">
    <property type="term" value="P:phospholipid metabolic process"/>
    <property type="evidence" value="ECO:0007669"/>
    <property type="project" value="TreeGrafter"/>
</dbReference>
<reference evidence="8" key="1">
    <citation type="submission" date="2018-03" db="EMBL/GenBank/DDBJ databases">
        <title>The relapsing fever spirochete Borrelia turicatae persists in the highly oxidative environment of its soft-bodied tick vector.</title>
        <authorList>
            <person name="Bourret T.J."/>
            <person name="Boyle W.K."/>
            <person name="Valenzuela J.G."/>
            <person name="Oliveira F."/>
            <person name="Lopez J.E."/>
        </authorList>
    </citation>
    <scope>NUCLEOTIDE SEQUENCE</scope>
    <source>
        <strain evidence="8">Kansas strain/isolate</strain>
        <tissue evidence="8">Salivary glands</tissue>
    </source>
</reference>
<evidence type="ECO:0000256" key="1">
    <source>
        <dbReference type="ARBA" id="ARBA00000110"/>
    </source>
</evidence>
<keyword evidence="6" id="KW-0472">Membrane</keyword>
<dbReference type="GO" id="GO:0008889">
    <property type="term" value="F:glycerophosphodiester phosphodiesterase activity"/>
    <property type="evidence" value="ECO:0007669"/>
    <property type="project" value="TreeGrafter"/>
</dbReference>
<feature type="domain" description="GP-PDE" evidence="7">
    <location>
        <begin position="77"/>
        <end position="338"/>
    </location>
</feature>
<evidence type="ECO:0000259" key="7">
    <source>
        <dbReference type="PROSITE" id="PS51704"/>
    </source>
</evidence>
<dbReference type="SUPFAM" id="SSF51695">
    <property type="entry name" value="PLC-like phosphodiesterases"/>
    <property type="match status" value="1"/>
</dbReference>
<dbReference type="GO" id="GO:0006580">
    <property type="term" value="P:ethanolamine metabolic process"/>
    <property type="evidence" value="ECO:0007669"/>
    <property type="project" value="TreeGrafter"/>
</dbReference>
<keyword evidence="5" id="KW-0456">Lyase</keyword>
<dbReference type="GO" id="GO:0046872">
    <property type="term" value="F:metal ion binding"/>
    <property type="evidence" value="ECO:0007669"/>
    <property type="project" value="UniProtKB-KW"/>
</dbReference>
<sequence>MHISNSFLHPYRVVLAAVHVWCVLFFLALYQHYLMASFYLTVIAVALLCYTVKKAAIPQIDDDTANQVIFGGNISNIPIFAHRGGAHDAPENTLAAFREAKRNNATGIEFDLSFTHDSIAVLFHDDTLDRTTNGTGYLAKQLFNAVRQLDASSYHPYGDQFRGEKIPTVEEGVEECLKLGMRIIFDVKEFDYRAVTVIDDLYRKHPDLYKTALVASFFPQFIYTLRLRNPNIVTALTWRPGFVTYEDIEMRKPRFNSLWKHLGALALDWFLDWSLHNWMWYVMGNSGVLICKNVLSAEYVNMWKERGIHVIAWTPNHPTEKDFLLKVLRVPIITDSLR</sequence>
<evidence type="ECO:0000256" key="2">
    <source>
        <dbReference type="ARBA" id="ARBA00022723"/>
    </source>
</evidence>
<dbReference type="InterPro" id="IPR017946">
    <property type="entry name" value="PLC-like_Pdiesterase_TIM-brl"/>
</dbReference>
<dbReference type="PANTHER" id="PTHR46320">
    <property type="entry name" value="GLYCEROPHOSPHODIESTER PHOSPHODIESTERASE 1"/>
    <property type="match status" value="1"/>
</dbReference>
<dbReference type="InterPro" id="IPR030395">
    <property type="entry name" value="GP_PDE_dom"/>
</dbReference>
<dbReference type="GO" id="GO:0070291">
    <property type="term" value="P:N-acylethanolamine metabolic process"/>
    <property type="evidence" value="ECO:0007669"/>
    <property type="project" value="TreeGrafter"/>
</dbReference>
<dbReference type="Pfam" id="PF03009">
    <property type="entry name" value="GDPD"/>
    <property type="match status" value="1"/>
</dbReference>
<dbReference type="Gene3D" id="3.20.20.190">
    <property type="entry name" value="Phosphatidylinositol (PI) phosphodiesterase"/>
    <property type="match status" value="1"/>
</dbReference>